<accession>A0A8X6SJM1</accession>
<sequence length="90" mass="10337">MAITTRRLYGYIYLAVSDQLKYYCGEASSLFNEFESMLLLLFHTVKSCLKGTHFTTVDEVQSKPDTLPKRLQKPRSRTVACNGSTEYRSM</sequence>
<evidence type="ECO:0000313" key="2">
    <source>
        <dbReference type="Proteomes" id="UP000887159"/>
    </source>
</evidence>
<evidence type="ECO:0000313" key="1">
    <source>
        <dbReference type="EMBL" id="GFY14954.1"/>
    </source>
</evidence>
<dbReference type="Proteomes" id="UP000887159">
    <property type="component" value="Unassembled WGS sequence"/>
</dbReference>
<dbReference type="AlphaFoldDB" id="A0A8X6SJM1"/>
<comment type="caution">
    <text evidence="1">The sequence shown here is derived from an EMBL/GenBank/DDBJ whole genome shotgun (WGS) entry which is preliminary data.</text>
</comment>
<keyword evidence="2" id="KW-1185">Reference proteome</keyword>
<name>A0A8X6SJM1_TRICX</name>
<gene>
    <name evidence="1" type="ORF">TNCV_235041</name>
</gene>
<reference evidence="1" key="1">
    <citation type="submission" date="2020-08" db="EMBL/GenBank/DDBJ databases">
        <title>Multicomponent nature underlies the extraordinary mechanical properties of spider dragline silk.</title>
        <authorList>
            <person name="Kono N."/>
            <person name="Nakamura H."/>
            <person name="Mori M."/>
            <person name="Yoshida Y."/>
            <person name="Ohtoshi R."/>
            <person name="Malay A.D."/>
            <person name="Moran D.A.P."/>
            <person name="Tomita M."/>
            <person name="Numata K."/>
            <person name="Arakawa K."/>
        </authorList>
    </citation>
    <scope>NUCLEOTIDE SEQUENCE</scope>
</reference>
<protein>
    <submittedName>
        <fullName evidence="1">Uncharacterized protein</fullName>
    </submittedName>
</protein>
<organism evidence="1 2">
    <name type="scientific">Trichonephila clavipes</name>
    <name type="common">Golden silk orbweaver</name>
    <name type="synonym">Nephila clavipes</name>
    <dbReference type="NCBI Taxonomy" id="2585209"/>
    <lineage>
        <taxon>Eukaryota</taxon>
        <taxon>Metazoa</taxon>
        <taxon>Ecdysozoa</taxon>
        <taxon>Arthropoda</taxon>
        <taxon>Chelicerata</taxon>
        <taxon>Arachnida</taxon>
        <taxon>Araneae</taxon>
        <taxon>Araneomorphae</taxon>
        <taxon>Entelegynae</taxon>
        <taxon>Araneoidea</taxon>
        <taxon>Nephilidae</taxon>
        <taxon>Trichonephila</taxon>
    </lineage>
</organism>
<dbReference type="EMBL" id="BMAU01021332">
    <property type="protein sequence ID" value="GFY14954.1"/>
    <property type="molecule type" value="Genomic_DNA"/>
</dbReference>
<proteinExistence type="predicted"/>